<dbReference type="InterPro" id="IPR012348">
    <property type="entry name" value="RNR-like"/>
</dbReference>
<dbReference type="PROSITE" id="PS00368">
    <property type="entry name" value="RIBORED_SMALL"/>
    <property type="match status" value="1"/>
</dbReference>
<name>A0A1S6IR96_9LACT</name>
<dbReference type="AlphaFoldDB" id="A0A1S6IR96"/>
<dbReference type="GO" id="GO:0046872">
    <property type="term" value="F:metal ion binding"/>
    <property type="evidence" value="ECO:0007669"/>
    <property type="project" value="UniProtKB-KW"/>
</dbReference>
<comment type="catalytic activity">
    <reaction evidence="9">
        <text>a 2'-deoxyribonucleoside 5'-diphosphate + [thioredoxin]-disulfide + H2O = a ribonucleoside 5'-diphosphate + [thioredoxin]-dithiol</text>
        <dbReference type="Rhea" id="RHEA:23252"/>
        <dbReference type="Rhea" id="RHEA-COMP:10698"/>
        <dbReference type="Rhea" id="RHEA-COMP:10700"/>
        <dbReference type="ChEBI" id="CHEBI:15377"/>
        <dbReference type="ChEBI" id="CHEBI:29950"/>
        <dbReference type="ChEBI" id="CHEBI:50058"/>
        <dbReference type="ChEBI" id="CHEBI:57930"/>
        <dbReference type="ChEBI" id="CHEBI:73316"/>
        <dbReference type="EC" id="1.17.4.1"/>
    </reaction>
</comment>
<dbReference type="InterPro" id="IPR030475">
    <property type="entry name" value="RNR_small_AS"/>
</dbReference>
<evidence type="ECO:0000256" key="2">
    <source>
        <dbReference type="ARBA" id="ARBA00009303"/>
    </source>
</evidence>
<dbReference type="Proteomes" id="UP000188993">
    <property type="component" value="Chromosome"/>
</dbReference>
<dbReference type="RefSeq" id="WP_062471188.1">
    <property type="nucleotide sequence ID" value="NZ_BBYN01000027.1"/>
</dbReference>
<dbReference type="OrthoDB" id="9766544at2"/>
<dbReference type="InterPro" id="IPR009078">
    <property type="entry name" value="Ferritin-like_SF"/>
</dbReference>
<gene>
    <name evidence="10" type="primary">nrdF2</name>
    <name evidence="10" type="ORF">BW727_101708</name>
</gene>
<dbReference type="InterPro" id="IPR000358">
    <property type="entry name" value="RNR_small_fam"/>
</dbReference>
<dbReference type="GO" id="GO:0005971">
    <property type="term" value="C:ribonucleoside-diphosphate reductase complex"/>
    <property type="evidence" value="ECO:0007669"/>
    <property type="project" value="InterPro"/>
</dbReference>
<protein>
    <recommendedName>
        <fullName evidence="4">ribonucleoside-diphosphate reductase</fullName>
        <ecNumber evidence="4">1.17.4.1</ecNumber>
    </recommendedName>
</protein>
<evidence type="ECO:0000256" key="5">
    <source>
        <dbReference type="ARBA" id="ARBA00022723"/>
    </source>
</evidence>
<keyword evidence="8" id="KW-0215">Deoxyribonucleotide synthesis</keyword>
<dbReference type="NCBIfam" id="NF007183">
    <property type="entry name" value="PRK09614.1-2"/>
    <property type="match status" value="1"/>
</dbReference>
<dbReference type="InterPro" id="IPR033909">
    <property type="entry name" value="RNR_small"/>
</dbReference>
<keyword evidence="6 10" id="KW-0560">Oxidoreductase</keyword>
<proteinExistence type="inferred from homology"/>
<dbReference type="Gene3D" id="1.10.620.20">
    <property type="entry name" value="Ribonucleotide Reductase, subunit A"/>
    <property type="match status" value="1"/>
</dbReference>
<reference evidence="10 11" key="1">
    <citation type="journal article" date="2014" name="Int. J. Syst. Evol. Microbiol.">
        <title>Jeotgalibaca dankookensis gen. nov., sp. nov., a member of the family Carnobacteriaceae, isolated from seujeot (Korean traditional food).</title>
        <authorList>
            <person name="Lee D.G."/>
            <person name="Trujillo M.E."/>
            <person name="Kang H."/>
            <person name="Ahn T.Y."/>
        </authorList>
    </citation>
    <scope>NUCLEOTIDE SEQUENCE [LARGE SCALE GENOMIC DNA]</scope>
    <source>
        <strain evidence="10 11">EX-07</strain>
    </source>
</reference>
<dbReference type="PANTHER" id="PTHR23409">
    <property type="entry name" value="RIBONUCLEOSIDE-DIPHOSPHATE REDUCTASE SMALL CHAIN"/>
    <property type="match status" value="1"/>
</dbReference>
<dbReference type="NCBIfam" id="TIGR04171">
    <property type="entry name" value="RNR_1b_NrdF"/>
    <property type="match status" value="1"/>
</dbReference>
<sequence>MIRLNKRQHDPTTSYKSINWNEVEDMVDKLTWEKLTSQFWLDTRMVPSNDLSDWSKLSEAEKTLFNKVFGGLTMLDTLQGEDGNAQILKDAKTQHEIAVLTNIQFMEQVHAKSYSTIFSTLCSPAEINEIFRWTEENKYLQYKANVIRDIYLNGTPLQKKATSVLLESFLFYSGFYAPLWYMGNGKMVNVAEIIRLILRDESVHGTYIGYKFRLGMDELADEERQEMTDWVYDLLLDLYQNESRYTEELYDEVGWSENVKVFLKYNANKALMNLGLNPFFSETVEDVDPIVMNGISTTTSNMDFFSSVGNGYLLSDVETMKDSDYDF</sequence>
<dbReference type="STRING" id="708126.BW727_101708"/>
<dbReference type="SUPFAM" id="SSF47240">
    <property type="entry name" value="Ferritin-like"/>
    <property type="match status" value="1"/>
</dbReference>
<dbReference type="UniPathway" id="UPA00326"/>
<keyword evidence="5" id="KW-0479">Metal-binding</keyword>
<keyword evidence="11" id="KW-1185">Reference proteome</keyword>
<dbReference type="KEGG" id="jda:BW727_101708"/>
<evidence type="ECO:0000256" key="9">
    <source>
        <dbReference type="ARBA" id="ARBA00047754"/>
    </source>
</evidence>
<dbReference type="GO" id="GO:0009263">
    <property type="term" value="P:deoxyribonucleotide biosynthetic process"/>
    <property type="evidence" value="ECO:0007669"/>
    <property type="project" value="UniProtKB-KW"/>
</dbReference>
<dbReference type="PANTHER" id="PTHR23409:SF18">
    <property type="entry name" value="RIBONUCLEOSIDE-DIPHOSPHATE REDUCTASE SUBUNIT M2"/>
    <property type="match status" value="1"/>
</dbReference>
<evidence type="ECO:0000256" key="1">
    <source>
        <dbReference type="ARBA" id="ARBA00001962"/>
    </source>
</evidence>
<evidence type="ECO:0000256" key="4">
    <source>
        <dbReference type="ARBA" id="ARBA00012274"/>
    </source>
</evidence>
<dbReference type="CDD" id="cd01049">
    <property type="entry name" value="RNRR2"/>
    <property type="match status" value="1"/>
</dbReference>
<dbReference type="EMBL" id="CP019728">
    <property type="protein sequence ID" value="AQS54073.1"/>
    <property type="molecule type" value="Genomic_DNA"/>
</dbReference>
<evidence type="ECO:0000256" key="6">
    <source>
        <dbReference type="ARBA" id="ARBA00023002"/>
    </source>
</evidence>
<dbReference type="InterPro" id="IPR026494">
    <property type="entry name" value="RNR_NrdF-like"/>
</dbReference>
<evidence type="ECO:0000256" key="3">
    <source>
        <dbReference type="ARBA" id="ARBA00011209"/>
    </source>
</evidence>
<organism evidence="10 11">
    <name type="scientific">Jeotgalibaca dankookensis</name>
    <dbReference type="NCBI Taxonomy" id="708126"/>
    <lineage>
        <taxon>Bacteria</taxon>
        <taxon>Bacillati</taxon>
        <taxon>Bacillota</taxon>
        <taxon>Bacilli</taxon>
        <taxon>Lactobacillales</taxon>
        <taxon>Carnobacteriaceae</taxon>
        <taxon>Jeotgalibaca</taxon>
    </lineage>
</organism>
<comment type="similarity">
    <text evidence="2">Belongs to the ribonucleoside diphosphate reductase small chain family.</text>
</comment>
<evidence type="ECO:0000256" key="7">
    <source>
        <dbReference type="ARBA" id="ARBA00023004"/>
    </source>
</evidence>
<keyword evidence="7" id="KW-0408">Iron</keyword>
<evidence type="ECO:0000256" key="8">
    <source>
        <dbReference type="ARBA" id="ARBA00023116"/>
    </source>
</evidence>
<dbReference type="Pfam" id="PF00268">
    <property type="entry name" value="Ribonuc_red_sm"/>
    <property type="match status" value="1"/>
</dbReference>
<dbReference type="GO" id="GO:0004748">
    <property type="term" value="F:ribonucleoside-diphosphate reductase activity, thioredoxin disulfide as acceptor"/>
    <property type="evidence" value="ECO:0007669"/>
    <property type="project" value="UniProtKB-EC"/>
</dbReference>
<evidence type="ECO:0000313" key="11">
    <source>
        <dbReference type="Proteomes" id="UP000188993"/>
    </source>
</evidence>
<accession>A0A1S6IR96</accession>
<dbReference type="NCBIfam" id="NF007185">
    <property type="entry name" value="PRK09614.1-4"/>
    <property type="match status" value="1"/>
</dbReference>
<dbReference type="EC" id="1.17.4.1" evidence="4"/>
<comment type="subunit">
    <text evidence="3">Tetramer of two alpha and two beta subunits.</text>
</comment>
<comment type="cofactor">
    <cofactor evidence="1">
        <name>Fe cation</name>
        <dbReference type="ChEBI" id="CHEBI:24875"/>
    </cofactor>
</comment>
<evidence type="ECO:0000313" key="10">
    <source>
        <dbReference type="EMBL" id="AQS54073.1"/>
    </source>
</evidence>